<keyword evidence="1" id="KW-1133">Transmembrane helix</keyword>
<dbReference type="Proteomes" id="UP000005446">
    <property type="component" value="Unassembled WGS sequence"/>
</dbReference>
<keyword evidence="1" id="KW-0812">Transmembrane</keyword>
<organism evidence="2 3">
    <name type="scientific">Glarea lozoyensis (strain ATCC 74030 / MF5533)</name>
    <dbReference type="NCBI Taxonomy" id="1104152"/>
    <lineage>
        <taxon>Eukaryota</taxon>
        <taxon>Fungi</taxon>
        <taxon>Dikarya</taxon>
        <taxon>Ascomycota</taxon>
        <taxon>Pezizomycotina</taxon>
        <taxon>Leotiomycetes</taxon>
        <taxon>Helotiales</taxon>
        <taxon>Helotiaceae</taxon>
        <taxon>Glarea</taxon>
    </lineage>
</organism>
<proteinExistence type="predicted"/>
<reference evidence="2 3" key="1">
    <citation type="journal article" date="2012" name="Eukaryot. Cell">
        <title>Genome sequence of the fungus Glarea lozoyensis: the first genome sequence of a species from the Helotiaceae family.</title>
        <authorList>
            <person name="Youssar L."/>
            <person name="Gruening B.A."/>
            <person name="Erxleben A."/>
            <person name="Guenther S."/>
            <person name="Huettel W."/>
        </authorList>
    </citation>
    <scope>NUCLEOTIDE SEQUENCE [LARGE SCALE GENOMIC DNA]</scope>
    <source>
        <strain evidence="3">ATCC 74030 / MF5533</strain>
    </source>
</reference>
<comment type="caution">
    <text evidence="2">The sequence shown here is derived from an EMBL/GenBank/DDBJ whole genome shotgun (WGS) entry which is preliminary data.</text>
</comment>
<evidence type="ECO:0000313" key="2">
    <source>
        <dbReference type="EMBL" id="EHL02369.1"/>
    </source>
</evidence>
<sequence length="87" mass="9026">MGPRSIGYDVCVVAVGRRIAAVAGKTGIAAGPVALAPVPLALDYLFAVDSLLALDAVLAFDTAFVALQFLFEIMTAIKMIGNRTSEV</sequence>
<gene>
    <name evidence="2" type="ORF">M7I_1442</name>
</gene>
<evidence type="ECO:0000256" key="1">
    <source>
        <dbReference type="SAM" id="Phobius"/>
    </source>
</evidence>
<keyword evidence="1" id="KW-0472">Membrane</keyword>
<name>H0EG34_GLAL7</name>
<protein>
    <submittedName>
        <fullName evidence="2">Uncharacterized protein</fullName>
    </submittedName>
</protein>
<dbReference type="HOGENOM" id="CLU_2574091_0_0_1"/>
<evidence type="ECO:0000313" key="3">
    <source>
        <dbReference type="Proteomes" id="UP000005446"/>
    </source>
</evidence>
<dbReference type="InParanoid" id="H0EG34"/>
<accession>H0EG34</accession>
<dbReference type="EMBL" id="AGUE01000023">
    <property type="protein sequence ID" value="EHL02369.1"/>
    <property type="molecule type" value="Genomic_DNA"/>
</dbReference>
<keyword evidence="3" id="KW-1185">Reference proteome</keyword>
<dbReference type="AlphaFoldDB" id="H0EG34"/>
<feature type="transmembrane region" description="Helical" evidence="1">
    <location>
        <begin position="44"/>
        <end position="71"/>
    </location>
</feature>